<sequence>MTTLMVQIDGTTVPLTTCFWVRRTADGCAEGSLHGEYAATPEQAHKEFVPRQRDRDRDQKAGYTHELVTREQWDATVMACLLGKCEHRQATTEDGAAR</sequence>
<evidence type="ECO:0000313" key="1">
    <source>
        <dbReference type="EMBL" id="KAB8162948.1"/>
    </source>
</evidence>
<comment type="caution">
    <text evidence="1">The sequence shown here is derived from an EMBL/GenBank/DDBJ whole genome shotgun (WGS) entry which is preliminary data.</text>
</comment>
<accession>A0A5N6A692</accession>
<dbReference type="OrthoDB" id="4248180at2"/>
<dbReference type="Proteomes" id="UP000314251">
    <property type="component" value="Unassembled WGS sequence"/>
</dbReference>
<organism evidence="1 2">
    <name type="scientific">Streptomyces mimosae</name>
    <dbReference type="NCBI Taxonomy" id="2586635"/>
    <lineage>
        <taxon>Bacteria</taxon>
        <taxon>Bacillati</taxon>
        <taxon>Actinomycetota</taxon>
        <taxon>Actinomycetes</taxon>
        <taxon>Kitasatosporales</taxon>
        <taxon>Streptomycetaceae</taxon>
        <taxon>Streptomyces</taxon>
    </lineage>
</organism>
<evidence type="ECO:0000313" key="2">
    <source>
        <dbReference type="Proteomes" id="UP000314251"/>
    </source>
</evidence>
<dbReference type="AlphaFoldDB" id="A0A5N6A692"/>
<proteinExistence type="predicted"/>
<dbReference type="EMBL" id="VDLY02000013">
    <property type="protein sequence ID" value="KAB8162948.1"/>
    <property type="molecule type" value="Genomic_DNA"/>
</dbReference>
<reference evidence="1" key="1">
    <citation type="submission" date="2019-10" db="EMBL/GenBank/DDBJ databases">
        <title>Nonomuraea sp. nov., isolated from Phyllanthus amarus.</title>
        <authorList>
            <person name="Klykleung N."/>
            <person name="Tanasupawat S."/>
        </authorList>
    </citation>
    <scope>NUCLEOTIDE SEQUENCE [LARGE SCALE GENOMIC DNA]</scope>
    <source>
        <strain evidence="1">3MP-10</strain>
    </source>
</reference>
<gene>
    <name evidence="1" type="ORF">FH607_020130</name>
</gene>
<keyword evidence="2" id="KW-1185">Reference proteome</keyword>
<protein>
    <submittedName>
        <fullName evidence="1">Uncharacterized protein</fullName>
    </submittedName>
</protein>
<name>A0A5N6A692_9ACTN</name>
<dbReference type="RefSeq" id="WP_139670553.1">
    <property type="nucleotide sequence ID" value="NZ_VDLY02000013.1"/>
</dbReference>